<accession>A0A167KMD2</accession>
<evidence type="ECO:0000313" key="1">
    <source>
        <dbReference type="EMBL" id="OAA51916.1"/>
    </source>
</evidence>
<gene>
    <name evidence="1" type="ORF">NOR_00509</name>
</gene>
<dbReference type="OrthoDB" id="5075095at2759"/>
<dbReference type="Proteomes" id="UP000243498">
    <property type="component" value="Unassembled WGS sequence"/>
</dbReference>
<reference evidence="1 2" key="1">
    <citation type="journal article" date="2016" name="Genome Biol. Evol.">
        <title>Divergent and convergent evolution of fungal pathogenicity.</title>
        <authorList>
            <person name="Shang Y."/>
            <person name="Xiao G."/>
            <person name="Zheng P."/>
            <person name="Cen K."/>
            <person name="Zhan S."/>
            <person name="Wang C."/>
        </authorList>
    </citation>
    <scope>NUCLEOTIDE SEQUENCE [LARGE SCALE GENOMIC DNA]</scope>
    <source>
        <strain evidence="1 2">RCEF 4871</strain>
    </source>
</reference>
<sequence length="328" mass="37773">MGWGEQHNTAKCSILYRDAVRAMIDRRLSRLYALRDSALKYASPQGVAFVASQTPLPAPRRLCKEENQLFELRAERDSSWESLWLSDLQLVQTWRDEQTYTLYNTWFATAVGNDYKTRLLSACQRGVELATDMDISLRSELHKATSPDALNPLERTFPAKMEAFLEHLSKGCCSAKADRNKSVIIHDAPLVVLFANEHFIDEAHLKQLQKEIDRLTHYRSRMLAEVKCRREAQMLNKNRWGHRSRRGGKVSLMKSLGLGSPLREMDNSNCKEFPIDTWEWWDRASTPSGIVLVPQSDWDVGQPLDPQDLSVPQSDCLEKPWNQGKIRW</sequence>
<protein>
    <submittedName>
        <fullName evidence="1">Uncharacterized protein</fullName>
    </submittedName>
</protein>
<name>A0A167KMD2_METRR</name>
<comment type="caution">
    <text evidence="1">The sequence shown here is derived from an EMBL/GenBank/DDBJ whole genome shotgun (WGS) entry which is preliminary data.</text>
</comment>
<keyword evidence="2" id="KW-1185">Reference proteome</keyword>
<organism evidence="1 2">
    <name type="scientific">Metarhizium rileyi (strain RCEF 4871)</name>
    <name type="common">Nomuraea rileyi</name>
    <dbReference type="NCBI Taxonomy" id="1649241"/>
    <lineage>
        <taxon>Eukaryota</taxon>
        <taxon>Fungi</taxon>
        <taxon>Dikarya</taxon>
        <taxon>Ascomycota</taxon>
        <taxon>Pezizomycotina</taxon>
        <taxon>Sordariomycetes</taxon>
        <taxon>Hypocreomycetidae</taxon>
        <taxon>Hypocreales</taxon>
        <taxon>Clavicipitaceae</taxon>
        <taxon>Metarhizium</taxon>
    </lineage>
</organism>
<dbReference type="EMBL" id="AZHC01000001">
    <property type="protein sequence ID" value="OAA51916.1"/>
    <property type="molecule type" value="Genomic_DNA"/>
</dbReference>
<dbReference type="OMA" id="HNTAKCS"/>
<evidence type="ECO:0000313" key="2">
    <source>
        <dbReference type="Proteomes" id="UP000243498"/>
    </source>
</evidence>
<proteinExistence type="predicted"/>
<dbReference type="AlphaFoldDB" id="A0A167KMD2"/>